<dbReference type="SUPFAM" id="SSF49854">
    <property type="entry name" value="Spermadhesin, CUB domain"/>
    <property type="match status" value="3"/>
</dbReference>
<dbReference type="Proteomes" id="UP001235939">
    <property type="component" value="Chromosome 11"/>
</dbReference>
<sequence length="372" mass="41438">MTMSLYTIRRQSRSSRRQKKDAKVLGTKFQDFDGILGRSTSNPLGYAVQVFNGPDALSPKMGTYCRDNHPPVTSRSNSLFIRYTSDSEGGRGFHLSYHTEPLSNDGNNVRQVLFIRIMFPTFNTNCTRGFNTQLGQGDVVCAVCNTELRGHRGVIESPGFPNKYPHNLHCSWIIRPPLGNNVTLAFSHIYLEWSGSDCRYDRIEVSWGSCGICSTVQLPQLILRLAWLVLWQIFQTAHPSRFPTTSAPQISKAVYCGDLTPLPAPITINGIATINFTSDSSQAFDGFRLEWMIQGKGAYGPDGFPGCGGELTKSYGDFASPNYPSQYPNQISCVWIIRGFPGQSVQLTIYDLNLEGDPLCRFDYLKVRGVSP</sequence>
<comment type="caution">
    <text evidence="3">Lacks conserved residue(s) required for the propagation of feature annotation.</text>
</comment>
<protein>
    <recommendedName>
        <fullName evidence="5">CUB domain-containing protein</fullName>
    </recommendedName>
</protein>
<reference evidence="6 7" key="1">
    <citation type="submission" date="2022-01" db="EMBL/GenBank/DDBJ databases">
        <title>A chromosomal length assembly of Cordylochernes scorpioides.</title>
        <authorList>
            <person name="Zeh D."/>
            <person name="Zeh J."/>
        </authorList>
    </citation>
    <scope>NUCLEOTIDE SEQUENCE [LARGE SCALE GENOMIC DNA]</scope>
    <source>
        <strain evidence="6">IN4F17</strain>
        <tissue evidence="6">Whole Body</tissue>
    </source>
</reference>
<feature type="domain" description="CUB" evidence="5">
    <location>
        <begin position="144"/>
        <end position="294"/>
    </location>
</feature>
<keyword evidence="7" id="KW-1185">Reference proteome</keyword>
<dbReference type="Pfam" id="PF00431">
    <property type="entry name" value="CUB"/>
    <property type="match status" value="3"/>
</dbReference>
<evidence type="ECO:0000256" key="4">
    <source>
        <dbReference type="SAM" id="MobiDB-lite"/>
    </source>
</evidence>
<keyword evidence="1" id="KW-0677">Repeat</keyword>
<feature type="compositionally biased region" description="Basic residues" evidence="4">
    <location>
        <begin position="10"/>
        <end position="20"/>
    </location>
</feature>
<evidence type="ECO:0000256" key="1">
    <source>
        <dbReference type="ARBA" id="ARBA00022737"/>
    </source>
</evidence>
<proteinExistence type="predicted"/>
<dbReference type="InterPro" id="IPR000859">
    <property type="entry name" value="CUB_dom"/>
</dbReference>
<evidence type="ECO:0000313" key="6">
    <source>
        <dbReference type="EMBL" id="UYV74089.1"/>
    </source>
</evidence>
<dbReference type="CDD" id="cd00041">
    <property type="entry name" value="CUB"/>
    <property type="match status" value="3"/>
</dbReference>
<dbReference type="Gene3D" id="2.60.120.290">
    <property type="entry name" value="Spermadhesin, CUB domain"/>
    <property type="match status" value="3"/>
</dbReference>
<feature type="region of interest" description="Disordered" evidence="4">
    <location>
        <begin position="1"/>
        <end position="22"/>
    </location>
</feature>
<evidence type="ECO:0000313" key="7">
    <source>
        <dbReference type="Proteomes" id="UP001235939"/>
    </source>
</evidence>
<name>A0ABY6KZM6_9ARAC</name>
<organism evidence="6 7">
    <name type="scientific">Cordylochernes scorpioides</name>
    <dbReference type="NCBI Taxonomy" id="51811"/>
    <lineage>
        <taxon>Eukaryota</taxon>
        <taxon>Metazoa</taxon>
        <taxon>Ecdysozoa</taxon>
        <taxon>Arthropoda</taxon>
        <taxon>Chelicerata</taxon>
        <taxon>Arachnida</taxon>
        <taxon>Pseudoscorpiones</taxon>
        <taxon>Cheliferoidea</taxon>
        <taxon>Chernetidae</taxon>
        <taxon>Cordylochernes</taxon>
    </lineage>
</organism>
<dbReference type="PANTHER" id="PTHR24251:SF50">
    <property type="entry name" value="ATTRACTIN-LIKE 1A"/>
    <property type="match status" value="1"/>
</dbReference>
<keyword evidence="2" id="KW-1015">Disulfide bond</keyword>
<dbReference type="PROSITE" id="PS01180">
    <property type="entry name" value="CUB"/>
    <property type="match status" value="3"/>
</dbReference>
<evidence type="ECO:0000256" key="2">
    <source>
        <dbReference type="ARBA" id="ARBA00023157"/>
    </source>
</evidence>
<evidence type="ECO:0000256" key="3">
    <source>
        <dbReference type="PROSITE-ProRule" id="PRU00059"/>
    </source>
</evidence>
<evidence type="ECO:0000259" key="5">
    <source>
        <dbReference type="PROSITE" id="PS01180"/>
    </source>
</evidence>
<feature type="domain" description="CUB" evidence="5">
    <location>
        <begin position="307"/>
        <end position="372"/>
    </location>
</feature>
<dbReference type="EMBL" id="CP092873">
    <property type="protein sequence ID" value="UYV74089.1"/>
    <property type="molecule type" value="Genomic_DNA"/>
</dbReference>
<accession>A0ABY6KZM6</accession>
<dbReference type="SMART" id="SM00042">
    <property type="entry name" value="CUB"/>
    <property type="match status" value="2"/>
</dbReference>
<dbReference type="InterPro" id="IPR035914">
    <property type="entry name" value="Sperma_CUB_dom_sf"/>
</dbReference>
<dbReference type="PANTHER" id="PTHR24251">
    <property type="entry name" value="OVOCHYMASE-RELATED"/>
    <property type="match status" value="1"/>
</dbReference>
<gene>
    <name evidence="6" type="ORF">LAZ67_11002076</name>
</gene>
<feature type="domain" description="CUB" evidence="5">
    <location>
        <begin position="48"/>
        <end position="100"/>
    </location>
</feature>